<evidence type="ECO:0000256" key="7">
    <source>
        <dbReference type="ARBA" id="ARBA00026133"/>
    </source>
</evidence>
<dbReference type="CDD" id="cd14824">
    <property type="entry name" value="Longin"/>
    <property type="match status" value="1"/>
</dbReference>
<keyword evidence="14" id="KW-1185">Reference proteome</keyword>
<comment type="subcellular location">
    <subcellularLocation>
        <location evidence="8">Endomembrane system</location>
        <topology evidence="8">Single-pass type IV membrane protein</topology>
    </subcellularLocation>
</comment>
<dbReference type="CDD" id="cd15843">
    <property type="entry name" value="R-SNARE"/>
    <property type="match status" value="1"/>
</dbReference>
<dbReference type="InterPro" id="IPR001388">
    <property type="entry name" value="Synaptobrevin-like"/>
</dbReference>
<dbReference type="GO" id="GO:0005737">
    <property type="term" value="C:cytoplasm"/>
    <property type="evidence" value="ECO:0007669"/>
    <property type="project" value="UniProtKB-ARBA"/>
</dbReference>
<comment type="similarity">
    <text evidence="1">Belongs to the synaptobrevin family.</text>
</comment>
<evidence type="ECO:0000256" key="5">
    <source>
        <dbReference type="ARBA" id="ARBA00022989"/>
    </source>
</evidence>
<dbReference type="PROSITE" id="PS00417">
    <property type="entry name" value="SYNAPTOBREVIN"/>
    <property type="match status" value="1"/>
</dbReference>
<dbReference type="GO" id="GO:0012505">
    <property type="term" value="C:endomembrane system"/>
    <property type="evidence" value="ECO:0007669"/>
    <property type="project" value="UniProtKB-SubCell"/>
</dbReference>
<dbReference type="FunFam" id="3.30.450.50:FF:000015">
    <property type="entry name" value="Synaptobrevin 2 isoform 1"/>
    <property type="match status" value="1"/>
</dbReference>
<dbReference type="PANTHER" id="PTHR21136">
    <property type="entry name" value="SNARE PROTEINS"/>
    <property type="match status" value="1"/>
</dbReference>
<dbReference type="OrthoDB" id="248747at2759"/>
<dbReference type="Pfam" id="PF13774">
    <property type="entry name" value="Longin"/>
    <property type="match status" value="1"/>
</dbReference>
<dbReference type="Proteomes" id="UP000439903">
    <property type="component" value="Unassembled WGS sequence"/>
</dbReference>
<evidence type="ECO:0000256" key="8">
    <source>
        <dbReference type="ARBA" id="ARBA00046280"/>
    </source>
</evidence>
<feature type="domain" description="Longin" evidence="11">
    <location>
        <begin position="7"/>
        <end position="110"/>
    </location>
</feature>
<evidence type="ECO:0000256" key="3">
    <source>
        <dbReference type="ARBA" id="ARBA00022692"/>
    </source>
</evidence>
<proteinExistence type="inferred from homology"/>
<dbReference type="InterPro" id="IPR042855">
    <property type="entry name" value="V_SNARE_CC"/>
</dbReference>
<dbReference type="GO" id="GO:0015031">
    <property type="term" value="P:protein transport"/>
    <property type="evidence" value="ECO:0007669"/>
    <property type="project" value="UniProtKB-KW"/>
</dbReference>
<dbReference type="Gene3D" id="3.30.450.50">
    <property type="entry name" value="Longin domain"/>
    <property type="match status" value="1"/>
</dbReference>
<dbReference type="GO" id="GO:0016192">
    <property type="term" value="P:vesicle-mediated transport"/>
    <property type="evidence" value="ECO:0007669"/>
    <property type="project" value="InterPro"/>
</dbReference>
<keyword evidence="9" id="KW-0175">Coiled coil</keyword>
<dbReference type="PROSITE" id="PS50859">
    <property type="entry name" value="LONGIN"/>
    <property type="match status" value="1"/>
</dbReference>
<dbReference type="PRINTS" id="PR00219">
    <property type="entry name" value="SYNAPTOBREVN"/>
</dbReference>
<feature type="domain" description="V-SNARE coiled-coil homology" evidence="12">
    <location>
        <begin position="125"/>
        <end position="180"/>
    </location>
</feature>
<dbReference type="PROSITE" id="PS50892">
    <property type="entry name" value="V_SNARE"/>
    <property type="match status" value="1"/>
</dbReference>
<dbReference type="SUPFAM" id="SSF64356">
    <property type="entry name" value="SNARE-like"/>
    <property type="match status" value="1"/>
</dbReference>
<dbReference type="EMBL" id="WTPW01000045">
    <property type="protein sequence ID" value="KAF0554954.1"/>
    <property type="molecule type" value="Genomic_DNA"/>
</dbReference>
<feature type="transmembrane region" description="Helical" evidence="10">
    <location>
        <begin position="207"/>
        <end position="230"/>
    </location>
</feature>
<organism evidence="13 14">
    <name type="scientific">Gigaspora margarita</name>
    <dbReference type="NCBI Taxonomy" id="4874"/>
    <lineage>
        <taxon>Eukaryota</taxon>
        <taxon>Fungi</taxon>
        <taxon>Fungi incertae sedis</taxon>
        <taxon>Mucoromycota</taxon>
        <taxon>Glomeromycotina</taxon>
        <taxon>Glomeromycetes</taxon>
        <taxon>Diversisporales</taxon>
        <taxon>Gigasporaceae</taxon>
        <taxon>Gigaspora</taxon>
    </lineage>
</organism>
<evidence type="ECO:0000256" key="4">
    <source>
        <dbReference type="ARBA" id="ARBA00022927"/>
    </source>
</evidence>
<keyword evidence="4" id="KW-0653">Protein transport</keyword>
<keyword evidence="5 10" id="KW-1133">Transmembrane helix</keyword>
<evidence type="ECO:0000256" key="2">
    <source>
        <dbReference type="ARBA" id="ARBA00022448"/>
    </source>
</evidence>
<protein>
    <recommendedName>
        <fullName evidence="7">Synaptobrevin homolog YKT6</fullName>
    </recommendedName>
</protein>
<dbReference type="GO" id="GO:0016020">
    <property type="term" value="C:membrane"/>
    <property type="evidence" value="ECO:0007669"/>
    <property type="project" value="InterPro"/>
</dbReference>
<dbReference type="PANTHER" id="PTHR21136:SF168">
    <property type="entry name" value="VESICLE-ASSOCIATED MEMBRANE PROTEIN 9"/>
    <property type="match status" value="1"/>
</dbReference>
<dbReference type="InterPro" id="IPR010908">
    <property type="entry name" value="Longin_dom"/>
</dbReference>
<evidence type="ECO:0000313" key="14">
    <source>
        <dbReference type="Proteomes" id="UP000439903"/>
    </source>
</evidence>
<keyword evidence="3 10" id="KW-0812">Transmembrane</keyword>
<dbReference type="SUPFAM" id="SSF58038">
    <property type="entry name" value="SNARE fusion complex"/>
    <property type="match status" value="1"/>
</dbReference>
<dbReference type="SMART" id="SM01270">
    <property type="entry name" value="Longin"/>
    <property type="match status" value="1"/>
</dbReference>
<gene>
    <name evidence="13" type="ORF">F8M41_018313</name>
</gene>
<evidence type="ECO:0000259" key="11">
    <source>
        <dbReference type="PROSITE" id="PS50859"/>
    </source>
</evidence>
<evidence type="ECO:0000313" key="13">
    <source>
        <dbReference type="EMBL" id="KAF0554954.1"/>
    </source>
</evidence>
<keyword evidence="2" id="KW-0813">Transport</keyword>
<evidence type="ECO:0000256" key="10">
    <source>
        <dbReference type="SAM" id="Phobius"/>
    </source>
</evidence>
<dbReference type="AlphaFoldDB" id="A0A8H4EU75"/>
<evidence type="ECO:0000259" key="12">
    <source>
        <dbReference type="PROSITE" id="PS50892"/>
    </source>
</evidence>
<evidence type="ECO:0000256" key="1">
    <source>
        <dbReference type="ARBA" id="ARBA00008025"/>
    </source>
</evidence>
<keyword evidence="6 10" id="KW-0472">Membrane</keyword>
<dbReference type="InterPro" id="IPR051097">
    <property type="entry name" value="Synaptobrevin-like_transport"/>
</dbReference>
<name>A0A8H4EU75_GIGMA</name>
<dbReference type="Pfam" id="PF00957">
    <property type="entry name" value="Synaptobrevin"/>
    <property type="match status" value="1"/>
</dbReference>
<evidence type="ECO:0000256" key="6">
    <source>
        <dbReference type="ARBA" id="ARBA00023136"/>
    </source>
</evidence>
<sequence>MSLIYGLVARGSVILAEHTNSSGNFTQVTQAILEKIPPNNSKSTYVCDRYLFHYICEDGLTYMCMADDSFGRRIPFAFLQDIKERFLTNYSRERINEAPTYDLNEFSKIISKQMEYFSSNPEAGTLKKVHGEIDQVKDIMVHNVERILERGERIELLVDKTDNPNQRSTALRVLASLNFCFIIYPSTKQLIELKTAINVVEKYQIIATYRICYLIHRVLYYFIVLWLSYLEELSRRRLMILYISNILIVRIFL</sequence>
<accession>A0A8H4EU75</accession>
<dbReference type="InterPro" id="IPR011012">
    <property type="entry name" value="Longin-like_dom_sf"/>
</dbReference>
<reference evidence="13 14" key="1">
    <citation type="journal article" date="2019" name="Environ. Microbiol.">
        <title>At the nexus of three kingdoms: the genome of the mycorrhizal fungus Gigaspora margarita provides insights into plant, endobacterial and fungal interactions.</title>
        <authorList>
            <person name="Venice F."/>
            <person name="Ghignone S."/>
            <person name="Salvioli di Fossalunga A."/>
            <person name="Amselem J."/>
            <person name="Novero M."/>
            <person name="Xianan X."/>
            <person name="Sedzielewska Toro K."/>
            <person name="Morin E."/>
            <person name="Lipzen A."/>
            <person name="Grigoriev I.V."/>
            <person name="Henrissat B."/>
            <person name="Martin F.M."/>
            <person name="Bonfante P."/>
        </authorList>
    </citation>
    <scope>NUCLEOTIDE SEQUENCE [LARGE SCALE GENOMIC DNA]</scope>
    <source>
        <strain evidence="13 14">BEG34</strain>
    </source>
</reference>
<comment type="caution">
    <text evidence="13">The sequence shown here is derived from an EMBL/GenBank/DDBJ whole genome shotgun (WGS) entry which is preliminary data.</text>
</comment>
<evidence type="ECO:0000256" key="9">
    <source>
        <dbReference type="PROSITE-ProRule" id="PRU00290"/>
    </source>
</evidence>